<reference evidence="2 3" key="1">
    <citation type="submission" date="2017-04" db="EMBL/GenBank/DDBJ databases">
        <authorList>
            <person name="Afonso C.L."/>
            <person name="Miller P.J."/>
            <person name="Scott M.A."/>
            <person name="Spackman E."/>
            <person name="Goraichik I."/>
            <person name="Dimitrov K.M."/>
            <person name="Suarez D.L."/>
            <person name="Swayne D.E."/>
        </authorList>
    </citation>
    <scope>NUCLEOTIDE SEQUENCE [LARGE SCALE GENOMIC DNA]</scope>
    <source>
        <strain evidence="2 3">DSM 3385</strain>
    </source>
</reference>
<feature type="domain" description="Transcriptional repressor NrdR-like N-terminal" evidence="1">
    <location>
        <begin position="1"/>
        <end position="41"/>
    </location>
</feature>
<dbReference type="InterPro" id="IPR055173">
    <property type="entry name" value="NrdR-like_N"/>
</dbReference>
<proteinExistence type="predicted"/>
<evidence type="ECO:0000313" key="2">
    <source>
        <dbReference type="EMBL" id="SMC74613.1"/>
    </source>
</evidence>
<name>A0A1W2BP22_9BACT</name>
<keyword evidence="3" id="KW-1185">Reference proteome</keyword>
<sequence>MNCPYCNNSKSKVVHTASWLENEVFRVRVCCNCGRVFKTIEQVDPETESIIAEKERNEEKGIVGAAGHKPLESLRKTHI</sequence>
<dbReference type="Proteomes" id="UP000192418">
    <property type="component" value="Unassembled WGS sequence"/>
</dbReference>
<dbReference type="AlphaFoldDB" id="A0A1W2BP22"/>
<dbReference type="InterPro" id="IPR024064">
    <property type="entry name" value="FdhE-like_sf"/>
</dbReference>
<dbReference type="Gene3D" id="3.90.1670.10">
    <property type="entry name" value="FdhE-like domain"/>
    <property type="match status" value="1"/>
</dbReference>
<evidence type="ECO:0000313" key="3">
    <source>
        <dbReference type="Proteomes" id="UP000192418"/>
    </source>
</evidence>
<gene>
    <name evidence="2" type="ORF">SAMN02746065_10916</name>
</gene>
<accession>A0A1W2BP22</accession>
<dbReference type="Pfam" id="PF22811">
    <property type="entry name" value="Zn_ribbon_NrdR"/>
    <property type="match status" value="1"/>
</dbReference>
<dbReference type="SUPFAM" id="SSF144020">
    <property type="entry name" value="FdhE-like"/>
    <property type="match status" value="1"/>
</dbReference>
<dbReference type="EMBL" id="FWXY01000009">
    <property type="protein sequence ID" value="SMC74613.1"/>
    <property type="molecule type" value="Genomic_DNA"/>
</dbReference>
<evidence type="ECO:0000259" key="1">
    <source>
        <dbReference type="Pfam" id="PF22811"/>
    </source>
</evidence>
<protein>
    <recommendedName>
        <fullName evidence="1">Transcriptional repressor NrdR-like N-terminal domain-containing protein</fullName>
    </recommendedName>
</protein>
<organism evidence="2 3">
    <name type="scientific">Desulfocicer vacuolatum DSM 3385</name>
    <dbReference type="NCBI Taxonomy" id="1121400"/>
    <lineage>
        <taxon>Bacteria</taxon>
        <taxon>Pseudomonadati</taxon>
        <taxon>Thermodesulfobacteriota</taxon>
        <taxon>Desulfobacteria</taxon>
        <taxon>Desulfobacterales</taxon>
        <taxon>Desulfobacteraceae</taxon>
        <taxon>Desulfocicer</taxon>
    </lineage>
</organism>